<evidence type="ECO:0008006" key="6">
    <source>
        <dbReference type="Google" id="ProtNLM"/>
    </source>
</evidence>
<dbReference type="EMBL" id="WOFE01000002">
    <property type="protein sequence ID" value="MBM5571486.1"/>
    <property type="molecule type" value="Genomic_DNA"/>
</dbReference>
<dbReference type="Pfam" id="PF16539">
    <property type="entry name" value="FlgT_M"/>
    <property type="match status" value="1"/>
</dbReference>
<keyword evidence="5" id="KW-1185">Reference proteome</keyword>
<dbReference type="Pfam" id="PF16548">
    <property type="entry name" value="FlgT_N"/>
    <property type="match status" value="1"/>
</dbReference>
<dbReference type="Proteomes" id="UP001195660">
    <property type="component" value="Unassembled WGS sequence"/>
</dbReference>
<gene>
    <name evidence="4" type="ORF">GM173_07815</name>
</gene>
<evidence type="ECO:0000313" key="5">
    <source>
        <dbReference type="Proteomes" id="UP001195660"/>
    </source>
</evidence>
<dbReference type="InterPro" id="IPR032386">
    <property type="entry name" value="FlgT_M"/>
</dbReference>
<feature type="domain" description="Flagellar assembly protein T middle" evidence="2">
    <location>
        <begin position="118"/>
        <end position="285"/>
    </location>
</feature>
<proteinExistence type="predicted"/>
<feature type="chain" id="PRO_5045402035" description="Flagellar assembly protein T N-terminal domain-containing protein" evidence="1">
    <location>
        <begin position="18"/>
        <end position="420"/>
    </location>
</feature>
<dbReference type="InterPro" id="IPR032370">
    <property type="entry name" value="FlgT_N"/>
</dbReference>
<evidence type="ECO:0000259" key="2">
    <source>
        <dbReference type="Pfam" id="PF16539"/>
    </source>
</evidence>
<feature type="domain" description="Flagellar assembly protein T N-terminal" evidence="3">
    <location>
        <begin position="19"/>
        <end position="97"/>
    </location>
</feature>
<name>A0ABS2CBF3_9NEIS</name>
<sequence length="420" mass="46250">MKKIIALCLLWQTTVFAAEFEGVAPLGLDGLAAARSLAIQDALENAALFNGAKVQSQAIKKGTQWGETTQITGTAQGDYQLLREWQSNGFLHVVVDVAAPTPKVENPQSAGLAKVTAACDRGAYRRKVLISHFWIEHPAQTQDLDRFPDGIQIEMVRRLHDSEQFLPQRSPGVAVFDLQPQMFDPLLQPERVREMARLYSTQFIVAGIVRDTSFSGERYTVVNGNEIRNGERKAVANLPILNFMQVGVKAVPAERRFDMDLFVFDGVSGALVNRHRIAGKARGDVVQSLSAGLGTLGFSETDYGRLVNEKLQEATQVVSQDLNCIPFTATITRVEKNSVYIDAGYTSNVRPGDTFKVFKVSALAMPIDSASFFPSKRLGMPEEMLGTYTVTQVQPLFSLGTVSGVRVEPGDYVRYVGQER</sequence>
<comment type="caution">
    <text evidence="4">The sequence shown here is derived from an EMBL/GenBank/DDBJ whole genome shotgun (WGS) entry which is preliminary data.</text>
</comment>
<accession>A0ABS2CBF3</accession>
<dbReference type="Gene3D" id="3.40.50.10610">
    <property type="entry name" value="ABC-type transport auxiliary lipoprotein component"/>
    <property type="match status" value="1"/>
</dbReference>
<feature type="signal peptide" evidence="1">
    <location>
        <begin position="1"/>
        <end position="17"/>
    </location>
</feature>
<dbReference type="InterPro" id="IPR038180">
    <property type="entry name" value="FlgT_N_sf"/>
</dbReference>
<reference evidence="4 5" key="1">
    <citation type="submission" date="2019-11" db="EMBL/GenBank/DDBJ databases">
        <title>Novel Deefgea species.</title>
        <authorList>
            <person name="Han J.-H."/>
        </authorList>
    </citation>
    <scope>NUCLEOTIDE SEQUENCE [LARGE SCALE GENOMIC DNA]</scope>
    <source>
        <strain evidence="4 5">LMG 24817</strain>
    </source>
</reference>
<dbReference type="RefSeq" id="WP_203570799.1">
    <property type="nucleotide sequence ID" value="NZ_WOFE01000002.1"/>
</dbReference>
<evidence type="ECO:0000256" key="1">
    <source>
        <dbReference type="SAM" id="SignalP"/>
    </source>
</evidence>
<evidence type="ECO:0000259" key="3">
    <source>
        <dbReference type="Pfam" id="PF16548"/>
    </source>
</evidence>
<keyword evidence="1" id="KW-0732">Signal</keyword>
<protein>
    <recommendedName>
        <fullName evidence="6">Flagellar assembly protein T N-terminal domain-containing protein</fullName>
    </recommendedName>
</protein>
<dbReference type="Gene3D" id="3.30.1660.40">
    <property type="entry name" value="FlgT, N-terminal domain"/>
    <property type="match status" value="1"/>
</dbReference>
<organism evidence="4 5">
    <name type="scientific">Deefgea chitinilytica</name>
    <dbReference type="NCBI Taxonomy" id="570276"/>
    <lineage>
        <taxon>Bacteria</taxon>
        <taxon>Pseudomonadati</taxon>
        <taxon>Pseudomonadota</taxon>
        <taxon>Betaproteobacteria</taxon>
        <taxon>Neisseriales</taxon>
        <taxon>Chitinibacteraceae</taxon>
        <taxon>Deefgea</taxon>
    </lineage>
</organism>
<evidence type="ECO:0000313" key="4">
    <source>
        <dbReference type="EMBL" id="MBM5571486.1"/>
    </source>
</evidence>